<sequence length="388" mass="42402">MVLKTFCKPSLFGTLRCHTSSLPVPSTPPLCSTQCRQRGTLCLQAPAGPLDSLDWREEEGAAAGICFYCYSKEEEDLCVLLLKEKDSKRNKNKEVAWTWPGGKRQTFSEPHSRESLRATAARETEEETHRQLTAERVRPLLDSCQHIVWWAGGKYSLFLVHLPDEWGLAAAIHHKVQAKEQHPEALALIGAAWVPLKTLILMASSKPRLHFEGLPLHRVPNGIMKHTEVTDILEAEGRRLRNENSLGALQDMAHNLVSSQSKTASGTVTASGAPRETAGSPEWDAGSANSSMGSSQDPSRSSHTAILGGSSKEAQDRSHTDPTGDGTKTDGTGSKHRPDPMEALSIRRVHGDSPILWPQGVPVSSPQLLPKPQRSVIPSARRQGIGKR</sequence>
<proteinExistence type="predicted"/>
<dbReference type="Gene3D" id="3.90.79.10">
    <property type="entry name" value="Nucleoside Triphosphate Pyrophosphohydrolase"/>
    <property type="match status" value="1"/>
</dbReference>
<dbReference type="Proteomes" id="UP000815325">
    <property type="component" value="Unassembled WGS sequence"/>
</dbReference>
<dbReference type="CDD" id="cd02883">
    <property type="entry name" value="NUDIX_Hydrolase"/>
    <property type="match status" value="1"/>
</dbReference>
<evidence type="ECO:0000313" key="4">
    <source>
        <dbReference type="Proteomes" id="UP000815325"/>
    </source>
</evidence>
<keyword evidence="4" id="KW-1185">Reference proteome</keyword>
<evidence type="ECO:0000256" key="1">
    <source>
        <dbReference type="SAM" id="MobiDB-lite"/>
    </source>
</evidence>
<dbReference type="PROSITE" id="PS51462">
    <property type="entry name" value="NUDIX"/>
    <property type="match status" value="1"/>
</dbReference>
<comment type="caution">
    <text evidence="3">The sequence shown here is derived from an EMBL/GenBank/DDBJ whole genome shotgun (WGS) entry which is preliminary data.</text>
</comment>
<evidence type="ECO:0000313" key="3">
    <source>
        <dbReference type="EMBL" id="KAF5838881.1"/>
    </source>
</evidence>
<feature type="compositionally biased region" description="Polar residues" evidence="1">
    <location>
        <begin position="287"/>
        <end position="304"/>
    </location>
</feature>
<dbReference type="EMBL" id="MU069563">
    <property type="protein sequence ID" value="KAF5838881.1"/>
    <property type="molecule type" value="Genomic_DNA"/>
</dbReference>
<accession>A0ABQ7GW98</accession>
<dbReference type="InterPro" id="IPR000086">
    <property type="entry name" value="NUDIX_hydrolase_dom"/>
</dbReference>
<dbReference type="Pfam" id="PF00293">
    <property type="entry name" value="NUDIX"/>
    <property type="match status" value="1"/>
</dbReference>
<evidence type="ECO:0000259" key="2">
    <source>
        <dbReference type="PROSITE" id="PS51462"/>
    </source>
</evidence>
<reference evidence="3" key="1">
    <citation type="submission" date="2017-08" db="EMBL/GenBank/DDBJ databases">
        <authorList>
            <person name="Polle J.E."/>
            <person name="Barry K."/>
            <person name="Cushman J."/>
            <person name="Schmutz J."/>
            <person name="Tran D."/>
            <person name="Hathwaick L.T."/>
            <person name="Yim W.C."/>
            <person name="Jenkins J."/>
            <person name="Mckie-Krisberg Z.M."/>
            <person name="Prochnik S."/>
            <person name="Lindquist E."/>
            <person name="Dockter R.B."/>
            <person name="Adam C."/>
            <person name="Molina H."/>
            <person name="Bunkerborg J."/>
            <person name="Jin E."/>
            <person name="Buchheim M."/>
            <person name="Magnuson J."/>
        </authorList>
    </citation>
    <scope>NUCLEOTIDE SEQUENCE</scope>
    <source>
        <strain evidence="3">CCAP 19/18</strain>
    </source>
</reference>
<name>A0ABQ7GW98_DUNSA</name>
<protein>
    <recommendedName>
        <fullName evidence="2">Nudix hydrolase domain-containing protein</fullName>
    </recommendedName>
</protein>
<organism evidence="3 4">
    <name type="scientific">Dunaliella salina</name>
    <name type="common">Green alga</name>
    <name type="synonym">Protococcus salinus</name>
    <dbReference type="NCBI Taxonomy" id="3046"/>
    <lineage>
        <taxon>Eukaryota</taxon>
        <taxon>Viridiplantae</taxon>
        <taxon>Chlorophyta</taxon>
        <taxon>core chlorophytes</taxon>
        <taxon>Chlorophyceae</taxon>
        <taxon>CS clade</taxon>
        <taxon>Chlamydomonadales</taxon>
        <taxon>Dunaliellaceae</taxon>
        <taxon>Dunaliella</taxon>
    </lineage>
</organism>
<feature type="region of interest" description="Disordered" evidence="1">
    <location>
        <begin position="259"/>
        <end position="388"/>
    </location>
</feature>
<dbReference type="InterPro" id="IPR015797">
    <property type="entry name" value="NUDIX_hydrolase-like_dom_sf"/>
</dbReference>
<feature type="compositionally biased region" description="Low complexity" evidence="1">
    <location>
        <begin position="323"/>
        <end position="332"/>
    </location>
</feature>
<gene>
    <name evidence="3" type="ORF">DUNSADRAFT_2050</name>
</gene>
<feature type="compositionally biased region" description="Basic and acidic residues" evidence="1">
    <location>
        <begin position="313"/>
        <end position="322"/>
    </location>
</feature>
<feature type="compositionally biased region" description="Polar residues" evidence="1">
    <location>
        <begin position="259"/>
        <end position="270"/>
    </location>
</feature>
<feature type="domain" description="Nudix hydrolase" evidence="2">
    <location>
        <begin position="58"/>
        <end position="216"/>
    </location>
</feature>
<dbReference type="SUPFAM" id="SSF55811">
    <property type="entry name" value="Nudix"/>
    <property type="match status" value="1"/>
</dbReference>